<dbReference type="GO" id="GO:0004568">
    <property type="term" value="F:chitinase activity"/>
    <property type="evidence" value="ECO:0007669"/>
    <property type="project" value="InterPro"/>
</dbReference>
<dbReference type="CDD" id="cd00325">
    <property type="entry name" value="chitinase_GH19"/>
    <property type="match status" value="1"/>
</dbReference>
<evidence type="ECO:0000313" key="5">
    <source>
        <dbReference type="Proteomes" id="UP001150538"/>
    </source>
</evidence>
<feature type="domain" description="Glycoside hydrolase family 19 catalytic" evidence="3">
    <location>
        <begin position="110"/>
        <end position="197"/>
    </location>
</feature>
<keyword evidence="1" id="KW-0611">Plant defense</keyword>
<reference evidence="4" key="1">
    <citation type="submission" date="2022-07" db="EMBL/GenBank/DDBJ databases">
        <title>Phylogenomic reconstructions and comparative analyses of Kickxellomycotina fungi.</title>
        <authorList>
            <person name="Reynolds N.K."/>
            <person name="Stajich J.E."/>
            <person name="Barry K."/>
            <person name="Grigoriev I.V."/>
            <person name="Crous P."/>
            <person name="Smith M.E."/>
        </authorList>
    </citation>
    <scope>NUCLEOTIDE SEQUENCE</scope>
    <source>
        <strain evidence="4">NBRC 100468</strain>
    </source>
</reference>
<dbReference type="InterPro" id="IPR000726">
    <property type="entry name" value="Glyco_hydro_19_cat"/>
</dbReference>
<dbReference type="Gene3D" id="1.10.530.10">
    <property type="match status" value="1"/>
</dbReference>
<dbReference type="OrthoDB" id="5985073at2759"/>
<evidence type="ECO:0000259" key="3">
    <source>
        <dbReference type="Pfam" id="PF00182"/>
    </source>
</evidence>
<dbReference type="PANTHER" id="PTHR22595:SF79">
    <property type="entry name" value="CHITINASE 12"/>
    <property type="match status" value="1"/>
</dbReference>
<evidence type="ECO:0000256" key="1">
    <source>
        <dbReference type="ARBA" id="ARBA00022821"/>
    </source>
</evidence>
<comment type="caution">
    <text evidence="4">The sequence shown here is derived from an EMBL/GenBank/DDBJ whole genome shotgun (WGS) entry which is preliminary data.</text>
</comment>
<dbReference type="Proteomes" id="UP001150538">
    <property type="component" value="Unassembled WGS sequence"/>
</dbReference>
<evidence type="ECO:0000313" key="4">
    <source>
        <dbReference type="EMBL" id="KAJ1919076.1"/>
    </source>
</evidence>
<dbReference type="EMBL" id="JANBPU010000033">
    <property type="protein sequence ID" value="KAJ1919076.1"/>
    <property type="molecule type" value="Genomic_DNA"/>
</dbReference>
<gene>
    <name evidence="4" type="ORF">H4219_002231</name>
</gene>
<proteinExistence type="predicted"/>
<dbReference type="GO" id="GO:0016998">
    <property type="term" value="P:cell wall macromolecule catabolic process"/>
    <property type="evidence" value="ECO:0007669"/>
    <property type="project" value="InterPro"/>
</dbReference>
<keyword evidence="5" id="KW-1185">Reference proteome</keyword>
<keyword evidence="2" id="KW-1015">Disulfide bond</keyword>
<organism evidence="4 5">
    <name type="scientific">Mycoemilia scoparia</name>
    <dbReference type="NCBI Taxonomy" id="417184"/>
    <lineage>
        <taxon>Eukaryota</taxon>
        <taxon>Fungi</taxon>
        <taxon>Fungi incertae sedis</taxon>
        <taxon>Zoopagomycota</taxon>
        <taxon>Kickxellomycotina</taxon>
        <taxon>Kickxellomycetes</taxon>
        <taxon>Kickxellales</taxon>
        <taxon>Kickxellaceae</taxon>
        <taxon>Mycoemilia</taxon>
    </lineage>
</organism>
<dbReference type="GO" id="GO:0006032">
    <property type="term" value="P:chitin catabolic process"/>
    <property type="evidence" value="ECO:0007669"/>
    <property type="project" value="InterPro"/>
</dbReference>
<dbReference type="SUPFAM" id="SSF53955">
    <property type="entry name" value="Lysozyme-like"/>
    <property type="match status" value="1"/>
</dbReference>
<protein>
    <recommendedName>
        <fullName evidence="3">Glycoside hydrolase family 19 catalytic domain-containing protein</fullName>
    </recommendedName>
</protein>
<dbReference type="GO" id="GO:0006952">
    <property type="term" value="P:defense response"/>
    <property type="evidence" value="ECO:0007669"/>
    <property type="project" value="UniProtKB-KW"/>
</dbReference>
<dbReference type="Pfam" id="PF00182">
    <property type="entry name" value="Glyco_hydro_19"/>
    <property type="match status" value="1"/>
</dbReference>
<sequence length="254" mass="28057">MESLPVIAVTFGSAITNVLAAPIVGIGLNLGTGVNLDVGSGDRTLSINCDLFNKALDAVDELALFPKTNRTRDPCDNFIGRAKNVDGMTNTEAATLLTHSLWETGGFNNLEEKKCQTQPCLQYNNKGDSDFHPVPGKNYFGRGYIQLTYPYNYGGCSQKLFNDNRLLENPDIVSSDINVAWDSAFWYWSENIVKKPEYKKGHFGTSTNVVNGGLECRGDPEGTDKAKKRFKVYTKILAVFSPDEEPIEDGCYDE</sequence>
<accession>A0A9W8A1R4</accession>
<dbReference type="InterPro" id="IPR023346">
    <property type="entry name" value="Lysozyme-like_dom_sf"/>
</dbReference>
<evidence type="ECO:0000256" key="2">
    <source>
        <dbReference type="ARBA" id="ARBA00023157"/>
    </source>
</evidence>
<dbReference type="AlphaFoldDB" id="A0A9W8A1R4"/>
<name>A0A9W8A1R4_9FUNG</name>
<dbReference type="PANTHER" id="PTHR22595">
    <property type="entry name" value="CHITINASE-RELATED"/>
    <property type="match status" value="1"/>
</dbReference>